<proteinExistence type="predicted"/>
<dbReference type="RefSeq" id="WP_085229406.1">
    <property type="nucleotide sequence ID" value="NZ_BSQD01000007.1"/>
</dbReference>
<dbReference type="AlphaFoldDB" id="A0A1X7G573"/>
<keyword evidence="2" id="KW-1185">Reference proteome</keyword>
<dbReference type="EMBL" id="FXAH01000013">
    <property type="protein sequence ID" value="SMF64185.1"/>
    <property type="molecule type" value="Genomic_DNA"/>
</dbReference>
<evidence type="ECO:0000313" key="1">
    <source>
        <dbReference type="EMBL" id="SMF64185.1"/>
    </source>
</evidence>
<accession>A0A1X7G573</accession>
<gene>
    <name evidence="1" type="ORF">SAMN06295900_113160</name>
</gene>
<protein>
    <submittedName>
        <fullName evidence="1">Uncharacterized protein</fullName>
    </submittedName>
</protein>
<evidence type="ECO:0000313" key="2">
    <source>
        <dbReference type="Proteomes" id="UP000192911"/>
    </source>
</evidence>
<name>A0A1X7G573_TRICW</name>
<dbReference type="STRING" id="28094.SAMN06295900_113160"/>
<dbReference type="GeneID" id="95553299"/>
<organism evidence="1 2">
    <name type="scientific">Trinickia caryophylli</name>
    <name type="common">Paraburkholderia caryophylli</name>
    <dbReference type="NCBI Taxonomy" id="28094"/>
    <lineage>
        <taxon>Bacteria</taxon>
        <taxon>Pseudomonadati</taxon>
        <taxon>Pseudomonadota</taxon>
        <taxon>Betaproteobacteria</taxon>
        <taxon>Burkholderiales</taxon>
        <taxon>Burkholderiaceae</taxon>
        <taxon>Trinickia</taxon>
    </lineage>
</organism>
<sequence length="358" mass="37846">MQPSVHRHVSGSVSGLALNTLVPACRHDLADEQSNFAHRRHGTLEGLGPAHHLVALALHRGNYAATMEVQPDWRARLVRERDDTGTIFVEHDMPLGDMMSYVAEPLLGRLAPAGNLVINCQSTRESVFGSSNAGRILSEASRSGLGFTVGQRGLVGGIQALEAALVLGRNSRFSGTALLCAGDRWIDIYPRILGKWATLSDGAAAAAFTIRPDAPENLWILNDRVSSYSIDALADASHESSVARIHGELVERLSTLIDASSMGRGGLLAIASPSVCGTLGGDVERSLASRYPLIGAGSPPERTHFGSANALINLQRAVGGHEGTANAYAPDAYLTWDCDPSGLFGAVIVARSAFDTAH</sequence>
<reference evidence="2" key="1">
    <citation type="submission" date="2017-04" db="EMBL/GenBank/DDBJ databases">
        <authorList>
            <person name="Varghese N."/>
            <person name="Submissions S."/>
        </authorList>
    </citation>
    <scope>NUCLEOTIDE SEQUENCE [LARGE SCALE GENOMIC DNA]</scope>
    <source>
        <strain evidence="2">Ballard 720</strain>
    </source>
</reference>
<dbReference type="Proteomes" id="UP000192911">
    <property type="component" value="Unassembled WGS sequence"/>
</dbReference>